<dbReference type="EMBL" id="LJIJ01003605">
    <property type="protein sequence ID" value="ODM88442.1"/>
    <property type="molecule type" value="Genomic_DNA"/>
</dbReference>
<protein>
    <submittedName>
        <fullName evidence="1">Uncharacterized protein</fullName>
    </submittedName>
</protein>
<evidence type="ECO:0000313" key="1">
    <source>
        <dbReference type="EMBL" id="ODM88442.1"/>
    </source>
</evidence>
<gene>
    <name evidence="1" type="ORF">Ocin01_18239</name>
</gene>
<comment type="caution">
    <text evidence="1">The sequence shown here is derived from an EMBL/GenBank/DDBJ whole genome shotgun (WGS) entry which is preliminary data.</text>
</comment>
<reference evidence="1 2" key="1">
    <citation type="journal article" date="2016" name="Genome Biol. Evol.">
        <title>Gene Family Evolution Reflects Adaptation to Soil Environmental Stressors in the Genome of the Collembolan Orchesella cincta.</title>
        <authorList>
            <person name="Faddeeva-Vakhrusheva A."/>
            <person name="Derks M.F."/>
            <person name="Anvar S.Y."/>
            <person name="Agamennone V."/>
            <person name="Suring W."/>
            <person name="Smit S."/>
            <person name="van Straalen N.M."/>
            <person name="Roelofs D."/>
        </authorList>
    </citation>
    <scope>NUCLEOTIDE SEQUENCE [LARGE SCALE GENOMIC DNA]</scope>
    <source>
        <tissue evidence="1">Mixed pool</tissue>
    </source>
</reference>
<dbReference type="AlphaFoldDB" id="A0A1D2M6A4"/>
<accession>A0A1D2M6A4</accession>
<organism evidence="1 2">
    <name type="scientific">Orchesella cincta</name>
    <name type="common">Springtail</name>
    <name type="synonym">Podura cincta</name>
    <dbReference type="NCBI Taxonomy" id="48709"/>
    <lineage>
        <taxon>Eukaryota</taxon>
        <taxon>Metazoa</taxon>
        <taxon>Ecdysozoa</taxon>
        <taxon>Arthropoda</taxon>
        <taxon>Hexapoda</taxon>
        <taxon>Collembola</taxon>
        <taxon>Entomobryomorpha</taxon>
        <taxon>Entomobryoidea</taxon>
        <taxon>Orchesellidae</taxon>
        <taxon>Orchesellinae</taxon>
        <taxon>Orchesella</taxon>
    </lineage>
</organism>
<evidence type="ECO:0000313" key="2">
    <source>
        <dbReference type="Proteomes" id="UP000094527"/>
    </source>
</evidence>
<dbReference type="Proteomes" id="UP000094527">
    <property type="component" value="Unassembled WGS sequence"/>
</dbReference>
<name>A0A1D2M6A4_ORCCI</name>
<keyword evidence="2" id="KW-1185">Reference proteome</keyword>
<proteinExistence type="predicted"/>
<sequence length="80" mass="9118">MKQTALSSLSHFETPSYSCWSWGAERNGELKDALIRVFLFMYEGCKRKHIDVCTSQRTLSAVQLRFKGEKMPKKSMGALA</sequence>